<dbReference type="GeneID" id="13403853"/>
<dbReference type="KEGG" id="ztr:MYCGRDRAFT_102033"/>
<dbReference type="InParanoid" id="F9WYQ4"/>
<evidence type="ECO:0000313" key="1">
    <source>
        <dbReference type="EMBL" id="EGP90890.1"/>
    </source>
</evidence>
<organism evidence="1 2">
    <name type="scientific">Zymoseptoria tritici (strain CBS 115943 / IPO323)</name>
    <name type="common">Speckled leaf blotch fungus</name>
    <name type="synonym">Septoria tritici</name>
    <dbReference type="NCBI Taxonomy" id="336722"/>
    <lineage>
        <taxon>Eukaryota</taxon>
        <taxon>Fungi</taxon>
        <taxon>Dikarya</taxon>
        <taxon>Ascomycota</taxon>
        <taxon>Pezizomycotina</taxon>
        <taxon>Dothideomycetes</taxon>
        <taxon>Dothideomycetidae</taxon>
        <taxon>Mycosphaerellales</taxon>
        <taxon>Mycosphaerellaceae</taxon>
        <taxon>Zymoseptoria</taxon>
    </lineage>
</organism>
<dbReference type="HOGENOM" id="CLU_2051501_0_0_1"/>
<evidence type="ECO:0000313" key="2">
    <source>
        <dbReference type="Proteomes" id="UP000008062"/>
    </source>
</evidence>
<protein>
    <submittedName>
        <fullName evidence="1">Uncharacterized protein</fullName>
    </submittedName>
</protein>
<sequence length="120" mass="13111">MRDHRGQQHSTPCQLYDFVTSSCSRCIMPSPCFCESPLPRLHGRGAGSAALIFHASSYATAACSIEERGLPFQLLSQTRSDYRACARLLPCGFLPLTIDLKPSAIAAMLLSESVGWFDTI</sequence>
<dbReference type="AlphaFoldDB" id="F9WYQ4"/>
<dbReference type="RefSeq" id="XP_003855914.1">
    <property type="nucleotide sequence ID" value="XM_003855866.1"/>
</dbReference>
<name>F9WYQ4_ZYMTI</name>
<reference evidence="1 2" key="1">
    <citation type="journal article" date="2011" name="PLoS Genet.">
        <title>Finished genome of the fungal wheat pathogen Mycosphaerella graminicola reveals dispensome structure, chromosome plasticity, and stealth pathogenesis.</title>
        <authorList>
            <person name="Goodwin S.B."/>
            <person name="Ben M'barek S."/>
            <person name="Dhillon B."/>
            <person name="Wittenberg A.H.J."/>
            <person name="Crane C.F."/>
            <person name="Hane J.K."/>
            <person name="Foster A.J."/>
            <person name="Van der Lee T.A.J."/>
            <person name="Grimwood J."/>
            <person name="Aerts A."/>
            <person name="Antoniw J."/>
            <person name="Bailey A."/>
            <person name="Bluhm B."/>
            <person name="Bowler J."/>
            <person name="Bristow J."/>
            <person name="van der Burgt A."/>
            <person name="Canto-Canche B."/>
            <person name="Churchill A.C.L."/>
            <person name="Conde-Ferraez L."/>
            <person name="Cools H.J."/>
            <person name="Coutinho P.M."/>
            <person name="Csukai M."/>
            <person name="Dehal P."/>
            <person name="De Wit P."/>
            <person name="Donzelli B."/>
            <person name="van de Geest H.C."/>
            <person name="van Ham R.C.H.J."/>
            <person name="Hammond-Kosack K.E."/>
            <person name="Henrissat B."/>
            <person name="Kilian A."/>
            <person name="Kobayashi A.K."/>
            <person name="Koopmann E."/>
            <person name="Kourmpetis Y."/>
            <person name="Kuzniar A."/>
            <person name="Lindquist E."/>
            <person name="Lombard V."/>
            <person name="Maliepaard C."/>
            <person name="Martins N."/>
            <person name="Mehrabi R."/>
            <person name="Nap J.P.H."/>
            <person name="Ponomarenko A."/>
            <person name="Rudd J.J."/>
            <person name="Salamov A."/>
            <person name="Schmutz J."/>
            <person name="Schouten H.J."/>
            <person name="Shapiro H."/>
            <person name="Stergiopoulos I."/>
            <person name="Torriani S.F.F."/>
            <person name="Tu H."/>
            <person name="de Vries R.P."/>
            <person name="Waalwijk C."/>
            <person name="Ware S.B."/>
            <person name="Wiebenga A."/>
            <person name="Zwiers L.-H."/>
            <person name="Oliver R.P."/>
            <person name="Grigoriev I.V."/>
            <person name="Kema G.H.J."/>
        </authorList>
    </citation>
    <scope>NUCLEOTIDE SEQUENCE [LARGE SCALE GENOMIC DNA]</scope>
    <source>
        <strain evidence="2">CBS 115943 / IPO323</strain>
    </source>
</reference>
<dbReference type="Proteomes" id="UP000008062">
    <property type="component" value="Chromosome 1"/>
</dbReference>
<dbReference type="EMBL" id="CM001196">
    <property type="protein sequence ID" value="EGP90890.1"/>
    <property type="molecule type" value="Genomic_DNA"/>
</dbReference>
<keyword evidence="2" id="KW-1185">Reference proteome</keyword>
<accession>F9WYQ4</accession>
<proteinExistence type="predicted"/>
<gene>
    <name evidence="1" type="ORF">MYCGRDRAFT_102033</name>
</gene>